<reference evidence="1 2" key="1">
    <citation type="submission" date="2021-06" db="EMBL/GenBank/DDBJ databases">
        <authorList>
            <person name="Kallberg Y."/>
            <person name="Tangrot J."/>
            <person name="Rosling A."/>
        </authorList>
    </citation>
    <scope>NUCLEOTIDE SEQUENCE [LARGE SCALE GENOMIC DNA]</scope>
    <source>
        <strain evidence="1 2">120-4 pot B 10/14</strain>
    </source>
</reference>
<organism evidence="1 2">
    <name type="scientific">Gigaspora margarita</name>
    <dbReference type="NCBI Taxonomy" id="4874"/>
    <lineage>
        <taxon>Eukaryota</taxon>
        <taxon>Fungi</taxon>
        <taxon>Fungi incertae sedis</taxon>
        <taxon>Mucoromycota</taxon>
        <taxon>Glomeromycotina</taxon>
        <taxon>Glomeromycetes</taxon>
        <taxon>Diversisporales</taxon>
        <taxon>Gigasporaceae</taxon>
        <taxon>Gigaspora</taxon>
    </lineage>
</organism>
<sequence>AWDLAKVLSIVNCNNKLFNSLNTFNRKSNQSNYKNDENDFFDDFNSLLQNNEISDSHAIAIAASTIADFNTIDICNNNIGNDLRDACLKLAFLLLDASFLNNYDLEMHEKFYTGITEAEALDILYL</sequence>
<dbReference type="EMBL" id="CAJVQB010082083">
    <property type="protein sequence ID" value="CAG8846082.1"/>
    <property type="molecule type" value="Genomic_DNA"/>
</dbReference>
<accession>A0ABN7X220</accession>
<dbReference type="Proteomes" id="UP000789901">
    <property type="component" value="Unassembled WGS sequence"/>
</dbReference>
<name>A0ABN7X220_GIGMA</name>
<evidence type="ECO:0000313" key="2">
    <source>
        <dbReference type="Proteomes" id="UP000789901"/>
    </source>
</evidence>
<gene>
    <name evidence="1" type="ORF">GMARGA_LOCUS37990</name>
</gene>
<feature type="non-terminal residue" evidence="1">
    <location>
        <position position="126"/>
    </location>
</feature>
<comment type="caution">
    <text evidence="1">The sequence shown here is derived from an EMBL/GenBank/DDBJ whole genome shotgun (WGS) entry which is preliminary data.</text>
</comment>
<proteinExistence type="predicted"/>
<keyword evidence="2" id="KW-1185">Reference proteome</keyword>
<feature type="non-terminal residue" evidence="1">
    <location>
        <position position="1"/>
    </location>
</feature>
<evidence type="ECO:0000313" key="1">
    <source>
        <dbReference type="EMBL" id="CAG8846082.1"/>
    </source>
</evidence>
<protein>
    <submittedName>
        <fullName evidence="1">21311_t:CDS:1</fullName>
    </submittedName>
</protein>